<gene>
    <name evidence="1" type="ORF">S03H2_13097</name>
</gene>
<proteinExistence type="predicted"/>
<dbReference type="EMBL" id="BARU01006653">
    <property type="protein sequence ID" value="GAH34987.1"/>
    <property type="molecule type" value="Genomic_DNA"/>
</dbReference>
<protein>
    <submittedName>
        <fullName evidence="1">Uncharacterized protein</fullName>
    </submittedName>
</protein>
<accession>X1EQZ2</accession>
<name>X1EQZ2_9ZZZZ</name>
<dbReference type="AlphaFoldDB" id="X1EQZ2"/>
<evidence type="ECO:0000313" key="1">
    <source>
        <dbReference type="EMBL" id="GAH34987.1"/>
    </source>
</evidence>
<comment type="caution">
    <text evidence="1">The sequence shown here is derived from an EMBL/GenBank/DDBJ whole genome shotgun (WGS) entry which is preliminary data.</text>
</comment>
<sequence length="61" mass="6972">MSKEKMEEKMEVEVEIVVDKEEIVVNEFVQNVIGRAIAGAVSVLKGVNEEWGEIEIKVRRK</sequence>
<organism evidence="1">
    <name type="scientific">marine sediment metagenome</name>
    <dbReference type="NCBI Taxonomy" id="412755"/>
    <lineage>
        <taxon>unclassified sequences</taxon>
        <taxon>metagenomes</taxon>
        <taxon>ecological metagenomes</taxon>
    </lineage>
</organism>
<reference evidence="1" key="1">
    <citation type="journal article" date="2014" name="Front. Microbiol.">
        <title>High frequency of phylogenetically diverse reductive dehalogenase-homologous genes in deep subseafloor sedimentary metagenomes.</title>
        <authorList>
            <person name="Kawai M."/>
            <person name="Futagami T."/>
            <person name="Toyoda A."/>
            <person name="Takaki Y."/>
            <person name="Nishi S."/>
            <person name="Hori S."/>
            <person name="Arai W."/>
            <person name="Tsubouchi T."/>
            <person name="Morono Y."/>
            <person name="Uchiyama I."/>
            <person name="Ito T."/>
            <person name="Fujiyama A."/>
            <person name="Inagaki F."/>
            <person name="Takami H."/>
        </authorList>
    </citation>
    <scope>NUCLEOTIDE SEQUENCE</scope>
    <source>
        <strain evidence="1">Expedition CK06-06</strain>
    </source>
</reference>